<dbReference type="PRINTS" id="PR00038">
    <property type="entry name" value="HTHLUXR"/>
</dbReference>
<dbReference type="InterPro" id="IPR058245">
    <property type="entry name" value="NreC/VraR/RcsB-like_REC"/>
</dbReference>
<dbReference type="InterPro" id="IPR016032">
    <property type="entry name" value="Sig_transdc_resp-reg_C-effctor"/>
</dbReference>
<evidence type="ECO:0000256" key="3">
    <source>
        <dbReference type="ARBA" id="ARBA00023125"/>
    </source>
</evidence>
<keyword evidence="1 5" id="KW-0597">Phosphoprotein</keyword>
<organism evidence="8 9">
    <name type="scientific">Litorilinea aerophila</name>
    <dbReference type="NCBI Taxonomy" id="1204385"/>
    <lineage>
        <taxon>Bacteria</taxon>
        <taxon>Bacillati</taxon>
        <taxon>Chloroflexota</taxon>
        <taxon>Caldilineae</taxon>
        <taxon>Caldilineales</taxon>
        <taxon>Caldilineaceae</taxon>
        <taxon>Litorilinea</taxon>
    </lineage>
</organism>
<feature type="domain" description="Response regulatory" evidence="7">
    <location>
        <begin position="6"/>
        <end position="122"/>
    </location>
</feature>
<dbReference type="PROSITE" id="PS50110">
    <property type="entry name" value="RESPONSE_REGULATORY"/>
    <property type="match status" value="1"/>
</dbReference>
<evidence type="ECO:0000313" key="8">
    <source>
        <dbReference type="EMBL" id="TQE96975.1"/>
    </source>
</evidence>
<keyword evidence="2" id="KW-0805">Transcription regulation</keyword>
<proteinExistence type="predicted"/>
<dbReference type="Proteomes" id="UP000317371">
    <property type="component" value="Unassembled WGS sequence"/>
</dbReference>
<dbReference type="PANTHER" id="PTHR43214">
    <property type="entry name" value="TWO-COMPONENT RESPONSE REGULATOR"/>
    <property type="match status" value="1"/>
</dbReference>
<dbReference type="SMART" id="SM00448">
    <property type="entry name" value="REC"/>
    <property type="match status" value="1"/>
</dbReference>
<dbReference type="InterPro" id="IPR001789">
    <property type="entry name" value="Sig_transdc_resp-reg_receiver"/>
</dbReference>
<dbReference type="PROSITE" id="PS50043">
    <property type="entry name" value="HTH_LUXR_2"/>
    <property type="match status" value="1"/>
</dbReference>
<dbReference type="SUPFAM" id="SSF46894">
    <property type="entry name" value="C-terminal effector domain of the bipartite response regulators"/>
    <property type="match status" value="1"/>
</dbReference>
<evidence type="ECO:0000256" key="2">
    <source>
        <dbReference type="ARBA" id="ARBA00023015"/>
    </source>
</evidence>
<dbReference type="CDD" id="cd06170">
    <property type="entry name" value="LuxR_C_like"/>
    <property type="match status" value="1"/>
</dbReference>
<evidence type="ECO:0000256" key="1">
    <source>
        <dbReference type="ARBA" id="ARBA00022553"/>
    </source>
</evidence>
<dbReference type="Gene3D" id="3.40.50.2300">
    <property type="match status" value="1"/>
</dbReference>
<dbReference type="InParanoid" id="A0A540VJM4"/>
<dbReference type="OrthoDB" id="9780153at2"/>
<dbReference type="InterPro" id="IPR039420">
    <property type="entry name" value="WalR-like"/>
</dbReference>
<name>A0A540VJM4_9CHLR</name>
<dbReference type="Pfam" id="PF00072">
    <property type="entry name" value="Response_reg"/>
    <property type="match status" value="1"/>
</dbReference>
<dbReference type="PROSITE" id="PS00622">
    <property type="entry name" value="HTH_LUXR_1"/>
    <property type="match status" value="1"/>
</dbReference>
<comment type="caution">
    <text evidence="8">The sequence shown here is derived from an EMBL/GenBank/DDBJ whole genome shotgun (WGS) entry which is preliminary data.</text>
</comment>
<dbReference type="GO" id="GO:0000160">
    <property type="term" value="P:phosphorelay signal transduction system"/>
    <property type="evidence" value="ECO:0007669"/>
    <property type="project" value="InterPro"/>
</dbReference>
<dbReference type="GO" id="GO:0003677">
    <property type="term" value="F:DNA binding"/>
    <property type="evidence" value="ECO:0007669"/>
    <property type="project" value="UniProtKB-KW"/>
</dbReference>
<dbReference type="AlphaFoldDB" id="A0A540VJM4"/>
<accession>A0A540VJM4</accession>
<dbReference type="PANTHER" id="PTHR43214:SF24">
    <property type="entry name" value="TRANSCRIPTIONAL REGULATORY PROTEIN NARL-RELATED"/>
    <property type="match status" value="1"/>
</dbReference>
<keyword evidence="9" id="KW-1185">Reference proteome</keyword>
<dbReference type="GO" id="GO:0006355">
    <property type="term" value="P:regulation of DNA-templated transcription"/>
    <property type="evidence" value="ECO:0007669"/>
    <property type="project" value="InterPro"/>
</dbReference>
<evidence type="ECO:0000256" key="4">
    <source>
        <dbReference type="ARBA" id="ARBA00023163"/>
    </source>
</evidence>
<feature type="domain" description="HTH luxR-type" evidence="6">
    <location>
        <begin position="145"/>
        <end position="210"/>
    </location>
</feature>
<dbReference type="InterPro" id="IPR011006">
    <property type="entry name" value="CheY-like_superfamily"/>
</dbReference>
<evidence type="ECO:0000313" key="9">
    <source>
        <dbReference type="Proteomes" id="UP000317371"/>
    </source>
</evidence>
<dbReference type="EMBL" id="VIGC01000005">
    <property type="protein sequence ID" value="TQE96975.1"/>
    <property type="molecule type" value="Genomic_DNA"/>
</dbReference>
<reference evidence="8 9" key="1">
    <citation type="submission" date="2019-06" db="EMBL/GenBank/DDBJ databases">
        <title>Genome sequence of Litorilinea aerophila BAA-2444.</title>
        <authorList>
            <person name="Maclea K.S."/>
            <person name="Maurais E.G."/>
            <person name="Iannazzi L.C."/>
        </authorList>
    </citation>
    <scope>NUCLEOTIDE SEQUENCE [LARGE SCALE GENOMIC DNA]</scope>
    <source>
        <strain evidence="8 9">ATCC BAA-2444</strain>
    </source>
</reference>
<gene>
    <name evidence="8" type="ORF">FKZ61_04870</name>
</gene>
<dbReference type="SMART" id="SM00421">
    <property type="entry name" value="HTH_LUXR"/>
    <property type="match status" value="1"/>
</dbReference>
<sequence>MEQPIRILVVDDHPIVREGLVAVLGTQPDLRVVGEADSGATAVARAAALAPDIVLLDLEMPDMDGVEVLAAMRARNPALRAIVFTAFDTDERILATVQAGAQGYLLKGAPREELFRAIRVVHQGGSLLQPVVASKLLRQVSAPSTSPLAEPLTAREMEVLEALGRGLQNKEIAAELTITERTVKFHVSAIMGKLGAGNRTEAVAIAAQMGLIKLA</sequence>
<protein>
    <submittedName>
        <fullName evidence="8">Response regulator transcription factor</fullName>
    </submittedName>
</protein>
<evidence type="ECO:0000256" key="5">
    <source>
        <dbReference type="PROSITE-ProRule" id="PRU00169"/>
    </source>
</evidence>
<feature type="modified residue" description="4-aspartylphosphate" evidence="5">
    <location>
        <position position="57"/>
    </location>
</feature>
<dbReference type="RefSeq" id="WP_141608960.1">
    <property type="nucleotide sequence ID" value="NZ_VIGC02000005.1"/>
</dbReference>
<dbReference type="Pfam" id="PF00196">
    <property type="entry name" value="GerE"/>
    <property type="match status" value="1"/>
</dbReference>
<dbReference type="CDD" id="cd17535">
    <property type="entry name" value="REC_NarL-like"/>
    <property type="match status" value="1"/>
</dbReference>
<dbReference type="SUPFAM" id="SSF52172">
    <property type="entry name" value="CheY-like"/>
    <property type="match status" value="1"/>
</dbReference>
<evidence type="ECO:0000259" key="6">
    <source>
        <dbReference type="PROSITE" id="PS50043"/>
    </source>
</evidence>
<dbReference type="InterPro" id="IPR000792">
    <property type="entry name" value="Tscrpt_reg_LuxR_C"/>
</dbReference>
<keyword evidence="4" id="KW-0804">Transcription</keyword>
<keyword evidence="3" id="KW-0238">DNA-binding</keyword>
<evidence type="ECO:0000259" key="7">
    <source>
        <dbReference type="PROSITE" id="PS50110"/>
    </source>
</evidence>